<dbReference type="GO" id="GO:0005524">
    <property type="term" value="F:ATP binding"/>
    <property type="evidence" value="ECO:0007669"/>
    <property type="project" value="UniProtKB-KW"/>
</dbReference>
<evidence type="ECO:0000313" key="6">
    <source>
        <dbReference type="Proteomes" id="UP000586918"/>
    </source>
</evidence>
<evidence type="ECO:0000259" key="4">
    <source>
        <dbReference type="SMART" id="SM00382"/>
    </source>
</evidence>
<comment type="caution">
    <text evidence="5">The sequence shown here is derived from an EMBL/GenBank/DDBJ whole genome shotgun (WGS) entry which is preliminary data.</text>
</comment>
<keyword evidence="1" id="KW-0547">Nucleotide-binding</keyword>
<feature type="repeat" description="TPR" evidence="3">
    <location>
        <begin position="703"/>
        <end position="736"/>
    </location>
</feature>
<dbReference type="InterPro" id="IPR011990">
    <property type="entry name" value="TPR-like_helical_dom_sf"/>
</dbReference>
<dbReference type="GO" id="GO:0005737">
    <property type="term" value="C:cytoplasm"/>
    <property type="evidence" value="ECO:0007669"/>
    <property type="project" value="TreeGrafter"/>
</dbReference>
<dbReference type="InterPro" id="IPR003593">
    <property type="entry name" value="AAA+_ATPase"/>
</dbReference>
<accession>A0A848DJL7</accession>
<dbReference type="PROSITE" id="PS50005">
    <property type="entry name" value="TPR"/>
    <property type="match status" value="1"/>
</dbReference>
<evidence type="ECO:0000256" key="2">
    <source>
        <dbReference type="ARBA" id="ARBA00022840"/>
    </source>
</evidence>
<dbReference type="Gene3D" id="1.25.40.10">
    <property type="entry name" value="Tetratricopeptide repeat domain"/>
    <property type="match status" value="2"/>
</dbReference>
<feature type="domain" description="AAA+ ATPase" evidence="4">
    <location>
        <begin position="252"/>
        <end position="437"/>
    </location>
</feature>
<dbReference type="PANTHER" id="PTHR16305">
    <property type="entry name" value="TESTICULAR SOLUBLE ADENYLYL CYCLASE"/>
    <property type="match status" value="1"/>
</dbReference>
<gene>
    <name evidence="5" type="ORF">HF519_15180</name>
</gene>
<dbReference type="Pfam" id="PF13424">
    <property type="entry name" value="TPR_12"/>
    <property type="match status" value="1"/>
</dbReference>
<dbReference type="InterPro" id="IPR011009">
    <property type="entry name" value="Kinase-like_dom_sf"/>
</dbReference>
<dbReference type="Gene3D" id="3.40.50.300">
    <property type="entry name" value="P-loop containing nucleotide triphosphate hydrolases"/>
    <property type="match status" value="1"/>
</dbReference>
<dbReference type="InterPro" id="IPR027417">
    <property type="entry name" value="P-loop_NTPase"/>
</dbReference>
<dbReference type="RefSeq" id="WP_169413594.1">
    <property type="nucleotide sequence ID" value="NZ_JAAXKZ010000051.1"/>
</dbReference>
<dbReference type="Proteomes" id="UP000586918">
    <property type="component" value="Unassembled WGS sequence"/>
</dbReference>
<organism evidence="5 6">
    <name type="scientific">Pseudonocardia bannensis</name>
    <dbReference type="NCBI Taxonomy" id="630973"/>
    <lineage>
        <taxon>Bacteria</taxon>
        <taxon>Bacillati</taxon>
        <taxon>Actinomycetota</taxon>
        <taxon>Actinomycetes</taxon>
        <taxon>Pseudonocardiales</taxon>
        <taxon>Pseudonocardiaceae</taxon>
        <taxon>Pseudonocardia</taxon>
    </lineage>
</organism>
<dbReference type="Pfam" id="PF13191">
    <property type="entry name" value="AAA_16"/>
    <property type="match status" value="1"/>
</dbReference>
<evidence type="ECO:0000256" key="3">
    <source>
        <dbReference type="PROSITE-ProRule" id="PRU00339"/>
    </source>
</evidence>
<dbReference type="InterPro" id="IPR019734">
    <property type="entry name" value="TPR_rpt"/>
</dbReference>
<evidence type="ECO:0000256" key="1">
    <source>
        <dbReference type="ARBA" id="ARBA00022741"/>
    </source>
</evidence>
<sequence>MPARRLDKDVMAYFEDAGRRLGNEASGARADVPRLELFRSDRVAFISRRYVAGQTLDEWLADPPTELSRFLDVAVVAVKNLCFLHSTGLTHGNVKASNLVVSAGHVALVDHGLARLSSIFDYKVQGAPTAMVIPSPESQAGDVSCLASLLLKAFERVLATGPPATTAFTQQLNLFVRMTLGRLAGLDGGYNVLTAAVRDLEELAEACRSGRLADVSIGSQDLRPELGPAAFAARPAEWSKLIAALGYAQAERTQTVLVEGPAGIGKTRLLQEFSRWAQAEHTARVIYVKSEPAVASRPHVVLSSFVEALQRSRGGEPGTRFDGDEEQQSAFADGTEGFGGGGDMRLQGALRPDEAARRLATSLSQLATAENPLLVIIDDCHFARREDILLLGHLADVAPKIGRGVVMIFVRRGAADPEDRMPAIETEHVVRVNSLPPDAVRSILTSMAGRVDDAVVDGVIRWAGGSPLMAQNAIRFLTDSGAVVPGPNGWESRGRLPAPPAVLTGRVRSLPSHLRSVLKVAAAIGFRGRMDILAGASGKSVAWCATVVSELARRGLLHEHRESQPRSRGPGIRDFVFAHDTVREEALADEAGVPLAEIHRQVARAMIALGHTDEFDLAFHLAASGDMAAAFPHAVTAARTARHRYSLGTAREYYELAIAVRETADLLREMGEVLMLDGCYAEAVATLKRSLSRCAHSDVVARAQIFRLLGETHFKTGSLEEAEQYFLQALQALGEPLPRDDRSFLLASVKEVARLSLGRHSPHQLHARDSEHPALKAAVFGNLAYCWWFHNSIRALWAQGREMAVARHCAVDGPERAHAYATHAVLCGALLGRARRAARYGARAVSIRKQAGDEWGEAHALHLYGVALVASGDYPRSIALLTAAVERFDRTADRWEAHTSRWHRAIALYRLGDREAAAREAELVHRLAEAIGDRQASVSATFIRALACDGEDVGEAAGADPGPDFDVQSTLTHLLARAIGLLGAHHLEEADDVLNHAATEIRRRRMVNSYVVPVLSWRATVARWRAEGSPPRSVESRRWAVRAAVRTVVAATASSVYQAEREHVRYEVKQWPSVIRHAFLSGSAR</sequence>
<dbReference type="SMART" id="SM00382">
    <property type="entry name" value="AAA"/>
    <property type="match status" value="1"/>
</dbReference>
<keyword evidence="3" id="KW-0802">TPR repeat</keyword>
<dbReference type="PANTHER" id="PTHR16305:SF28">
    <property type="entry name" value="GUANYLATE CYCLASE DOMAIN-CONTAINING PROTEIN"/>
    <property type="match status" value="1"/>
</dbReference>
<evidence type="ECO:0000313" key="5">
    <source>
        <dbReference type="EMBL" id="NMH92888.1"/>
    </source>
</evidence>
<dbReference type="AlphaFoldDB" id="A0A848DJL7"/>
<name>A0A848DJL7_9PSEU</name>
<dbReference type="SUPFAM" id="SSF52540">
    <property type="entry name" value="P-loop containing nucleoside triphosphate hydrolases"/>
    <property type="match status" value="1"/>
</dbReference>
<dbReference type="Gene3D" id="1.10.510.10">
    <property type="entry name" value="Transferase(Phosphotransferase) domain 1"/>
    <property type="match status" value="1"/>
</dbReference>
<dbReference type="SMART" id="SM00028">
    <property type="entry name" value="TPR"/>
    <property type="match status" value="3"/>
</dbReference>
<dbReference type="InterPro" id="IPR041664">
    <property type="entry name" value="AAA_16"/>
</dbReference>
<keyword evidence="2" id="KW-0067">ATP-binding</keyword>
<protein>
    <submittedName>
        <fullName evidence="5">AAA family ATPase</fullName>
    </submittedName>
</protein>
<proteinExistence type="predicted"/>
<dbReference type="EMBL" id="JAAXKZ010000051">
    <property type="protein sequence ID" value="NMH92888.1"/>
    <property type="molecule type" value="Genomic_DNA"/>
</dbReference>
<dbReference type="SUPFAM" id="SSF48452">
    <property type="entry name" value="TPR-like"/>
    <property type="match status" value="1"/>
</dbReference>
<reference evidence="5 6" key="1">
    <citation type="submission" date="2020-04" db="EMBL/GenBank/DDBJ databases">
        <authorList>
            <person name="Klaysubun C."/>
            <person name="Duangmal K."/>
            <person name="Lipun K."/>
        </authorList>
    </citation>
    <scope>NUCLEOTIDE SEQUENCE [LARGE SCALE GENOMIC DNA]</scope>
    <source>
        <strain evidence="5 6">DSM 45300</strain>
    </source>
</reference>
<dbReference type="SUPFAM" id="SSF56112">
    <property type="entry name" value="Protein kinase-like (PK-like)"/>
    <property type="match status" value="1"/>
</dbReference>
<dbReference type="GO" id="GO:0004016">
    <property type="term" value="F:adenylate cyclase activity"/>
    <property type="evidence" value="ECO:0007669"/>
    <property type="project" value="TreeGrafter"/>
</dbReference>
<keyword evidence="6" id="KW-1185">Reference proteome</keyword>